<dbReference type="PANTHER" id="PTHR30055">
    <property type="entry name" value="HTH-TYPE TRANSCRIPTIONAL REGULATOR RUTR"/>
    <property type="match status" value="1"/>
</dbReference>
<dbReference type="PANTHER" id="PTHR30055:SF234">
    <property type="entry name" value="HTH-TYPE TRANSCRIPTIONAL REGULATOR BETI"/>
    <property type="match status" value="1"/>
</dbReference>
<dbReference type="OrthoDB" id="8220622at2"/>
<accession>A0A1V4DA99</accession>
<evidence type="ECO:0000313" key="7">
    <source>
        <dbReference type="Proteomes" id="UP000033615"/>
    </source>
</evidence>
<reference evidence="6" key="1">
    <citation type="submission" date="2016-12" db="EMBL/GenBank/DDBJ databases">
        <title>Genome sequence of Streptomyces antioxidans MUSC 164.</title>
        <authorList>
            <person name="Lee L.-H."/>
            <person name="Ser H.-L."/>
        </authorList>
    </citation>
    <scope>NUCLEOTIDE SEQUENCE [LARGE SCALE GENOMIC DNA]</scope>
    <source>
        <strain evidence="6">MUSC 164</strain>
    </source>
</reference>
<gene>
    <name evidence="6" type="ORF">VT50_0207300</name>
</gene>
<dbReference type="AlphaFoldDB" id="A0A1V4DA99"/>
<organism evidence="6 7">
    <name type="scientific">Streptomyces antioxidans</name>
    <dbReference type="NCBI Taxonomy" id="1507734"/>
    <lineage>
        <taxon>Bacteria</taxon>
        <taxon>Bacillati</taxon>
        <taxon>Actinomycetota</taxon>
        <taxon>Actinomycetes</taxon>
        <taxon>Kitasatosporales</taxon>
        <taxon>Streptomycetaceae</taxon>
        <taxon>Streptomyces</taxon>
    </lineage>
</organism>
<dbReference type="SUPFAM" id="SSF46689">
    <property type="entry name" value="Homeodomain-like"/>
    <property type="match status" value="1"/>
</dbReference>
<feature type="domain" description="HTH tetR-type" evidence="5">
    <location>
        <begin position="11"/>
        <end position="71"/>
    </location>
</feature>
<name>A0A1V4DA99_9ACTN</name>
<proteinExistence type="predicted"/>
<dbReference type="InterPro" id="IPR009057">
    <property type="entry name" value="Homeodomain-like_sf"/>
</dbReference>
<dbReference type="RefSeq" id="WP_046085609.1">
    <property type="nucleotide sequence ID" value="NZ_LAKD02000013.1"/>
</dbReference>
<protein>
    <submittedName>
        <fullName evidence="6">TetR family transcriptional regulator</fullName>
    </submittedName>
</protein>
<evidence type="ECO:0000256" key="2">
    <source>
        <dbReference type="ARBA" id="ARBA00023125"/>
    </source>
</evidence>
<keyword evidence="3" id="KW-0804">Transcription</keyword>
<evidence type="ECO:0000259" key="5">
    <source>
        <dbReference type="PROSITE" id="PS50977"/>
    </source>
</evidence>
<dbReference type="GO" id="GO:0000976">
    <property type="term" value="F:transcription cis-regulatory region binding"/>
    <property type="evidence" value="ECO:0007669"/>
    <property type="project" value="TreeGrafter"/>
</dbReference>
<dbReference type="EMBL" id="LAKD02000013">
    <property type="protein sequence ID" value="OPF82350.1"/>
    <property type="molecule type" value="Genomic_DNA"/>
</dbReference>
<keyword evidence="7" id="KW-1185">Reference proteome</keyword>
<dbReference type="InterPro" id="IPR001647">
    <property type="entry name" value="HTH_TetR"/>
</dbReference>
<comment type="caution">
    <text evidence="6">The sequence shown here is derived from an EMBL/GenBank/DDBJ whole genome shotgun (WGS) entry which is preliminary data.</text>
</comment>
<sequence length="210" mass="23461">MARANPIDKHDARRRALVDSALRTLGELGYAKSSLREIANNSPFSHGVVHYYFQNKVELIVYCVKQYKAVCVTRYDGVVADSTTAAGLVVAFANKLCETIVDEAPMHRLWYDLRAQSMFEEYLREAAHQIDRSLEEMTWRVVTRYADLAGAETALPPLTVYGMLDGVFQQALLGYLSGQEQEALAMLRKQVSELMPLTLRSTPTDAPGVA</sequence>
<evidence type="ECO:0000256" key="3">
    <source>
        <dbReference type="ARBA" id="ARBA00023163"/>
    </source>
</evidence>
<dbReference type="Gene3D" id="1.10.357.10">
    <property type="entry name" value="Tetracycline Repressor, domain 2"/>
    <property type="match status" value="1"/>
</dbReference>
<evidence type="ECO:0000256" key="4">
    <source>
        <dbReference type="PROSITE-ProRule" id="PRU00335"/>
    </source>
</evidence>
<evidence type="ECO:0000313" key="6">
    <source>
        <dbReference type="EMBL" id="OPF82350.1"/>
    </source>
</evidence>
<dbReference type="PROSITE" id="PS50977">
    <property type="entry name" value="HTH_TETR_2"/>
    <property type="match status" value="1"/>
</dbReference>
<evidence type="ECO:0000256" key="1">
    <source>
        <dbReference type="ARBA" id="ARBA00023015"/>
    </source>
</evidence>
<dbReference type="Pfam" id="PF00440">
    <property type="entry name" value="TetR_N"/>
    <property type="match status" value="1"/>
</dbReference>
<dbReference type="InterPro" id="IPR050109">
    <property type="entry name" value="HTH-type_TetR-like_transc_reg"/>
</dbReference>
<keyword evidence="2 4" id="KW-0238">DNA-binding</keyword>
<feature type="DNA-binding region" description="H-T-H motif" evidence="4">
    <location>
        <begin position="34"/>
        <end position="53"/>
    </location>
</feature>
<dbReference type="Proteomes" id="UP000033615">
    <property type="component" value="Unassembled WGS sequence"/>
</dbReference>
<keyword evidence="1" id="KW-0805">Transcription regulation</keyword>
<dbReference type="GO" id="GO:0003700">
    <property type="term" value="F:DNA-binding transcription factor activity"/>
    <property type="evidence" value="ECO:0007669"/>
    <property type="project" value="TreeGrafter"/>
</dbReference>